<feature type="compositionally biased region" description="Basic and acidic residues" evidence="1">
    <location>
        <begin position="413"/>
        <end position="425"/>
    </location>
</feature>
<dbReference type="Gene3D" id="3.60.40.10">
    <property type="entry name" value="PPM-type phosphatase domain"/>
    <property type="match status" value="1"/>
</dbReference>
<dbReference type="InterPro" id="IPR036457">
    <property type="entry name" value="PPM-type-like_dom_sf"/>
</dbReference>
<name>A0A7C8YIC9_OPUST</name>
<dbReference type="Pfam" id="PF00481">
    <property type="entry name" value="PP2C"/>
    <property type="match status" value="1"/>
</dbReference>
<evidence type="ECO:0000256" key="1">
    <source>
        <dbReference type="SAM" id="MobiDB-lite"/>
    </source>
</evidence>
<proteinExistence type="predicted"/>
<keyword evidence="3" id="KW-0378">Hydrolase</keyword>
<accession>A0A7C8YIC9</accession>
<reference evidence="3" key="2">
    <citation type="submission" date="2020-07" db="EMBL/GenBank/DDBJ databases">
        <authorList>
            <person name="Vera ALvarez R."/>
            <person name="Arias-Moreno D.M."/>
            <person name="Jimenez-Jacinto V."/>
            <person name="Jimenez-Bremont J.F."/>
            <person name="Swaminathan K."/>
            <person name="Moose S.P."/>
            <person name="Guerrero-Gonzalez M.L."/>
            <person name="Marino-Ramirez L."/>
            <person name="Landsman D."/>
            <person name="Rodriguez-Kessler M."/>
            <person name="Delgado-Sanchez P."/>
        </authorList>
    </citation>
    <scope>NUCLEOTIDE SEQUENCE</scope>
    <source>
        <tissue evidence="3">Cladode</tissue>
    </source>
</reference>
<dbReference type="InterPro" id="IPR001932">
    <property type="entry name" value="PPM-type_phosphatase-like_dom"/>
</dbReference>
<dbReference type="GO" id="GO:0009507">
    <property type="term" value="C:chloroplast"/>
    <property type="evidence" value="ECO:0007669"/>
    <property type="project" value="TreeGrafter"/>
</dbReference>
<feature type="domain" description="PPM-type phosphatase" evidence="2">
    <location>
        <begin position="731"/>
        <end position="968"/>
    </location>
</feature>
<protein>
    <submittedName>
        <fullName evidence="3">Protein-serine/threonine phosphatase</fullName>
        <ecNumber evidence="3">3.1.3.16</ecNumber>
    </submittedName>
</protein>
<dbReference type="PANTHER" id="PTHR12320">
    <property type="entry name" value="PROTEIN PHOSPHATASE 2C"/>
    <property type="match status" value="1"/>
</dbReference>
<dbReference type="AlphaFoldDB" id="A0A7C8YIC9"/>
<dbReference type="PROSITE" id="PS51746">
    <property type="entry name" value="PPM_2"/>
    <property type="match status" value="1"/>
</dbReference>
<dbReference type="SUPFAM" id="SSF81606">
    <property type="entry name" value="PP2C-like"/>
    <property type="match status" value="1"/>
</dbReference>
<dbReference type="EC" id="3.1.3.16" evidence="3"/>
<feature type="region of interest" description="Disordered" evidence="1">
    <location>
        <begin position="413"/>
        <end position="472"/>
    </location>
</feature>
<dbReference type="SMART" id="SM00332">
    <property type="entry name" value="PP2Cc"/>
    <property type="match status" value="1"/>
</dbReference>
<evidence type="ECO:0000313" key="3">
    <source>
        <dbReference type="EMBL" id="MBA4618875.1"/>
    </source>
</evidence>
<reference evidence="3" key="1">
    <citation type="journal article" date="2013" name="J. Plant Res.">
        <title>Effect of fungi and light on seed germination of three Opuntia species from semiarid lands of central Mexico.</title>
        <authorList>
            <person name="Delgado-Sanchez P."/>
            <person name="Jimenez-Bremont J.F."/>
            <person name="Guerrero-Gonzalez Mde L."/>
            <person name="Flores J."/>
        </authorList>
    </citation>
    <scope>NUCLEOTIDE SEQUENCE</scope>
    <source>
        <tissue evidence="3">Cladode</tissue>
    </source>
</reference>
<sequence length="971" mass="104125">MADLLHSKLFFNSPRSPSFCFLLSRSPHPSFCISRFAPVRRSRVSCSSPVLANLSPHSTRLHIISTAEQSDGSVVFKFGDASENSQSFENVNGSGSQSEVLGVLDYEHGVNHTKPELIGTLGSEYEVKFERESVSDAVLTEIAENGGTGVLSPNDSSKDENCSIKVEGSAQSNVDEDDAIKVENFTERKMEHQETVLESVAQEGELVGLCDSPTDLQSNGDSVEDEQDHNLISTVEIENSGNSEIAKHDLEANNLAAISDCTVGSVLEGASDSELVKQDIGIEVLVTPSNSNLDLITEKFVETGEGKLMAAVSASQLELKSIELQEVSGNSSTVESLERAASLEDSEIGRHMKHAANNDMLEIADTNSPVEASDTIESLENKELESNVNHVANEEHGDMFMLEASDIARSLKEDEHDGDVKRVLNEEDGDDKLEAAGRNSAIEPLDIAVSLDDDERDNGGGQFTSKEHGDNYMLRTARNLPTEASDIAVSSEDDEHDRDLKQVANGEDDDDDALETAKTNSTIEASDIAVSLEDDEDDNDIKQMANEVDDQNKLQQITAVNLVFGASDIAVSFKDDELDSNATQAAKEEDSDGKTWKMAAVDSLVQASDMAVCLGDSEVDINEKHTLNEDDVWAGLIEKPAPLEPEPILREEAICNSQDDFVASESTSGPKLVDEAAHPIIPLSNDVLFGGNSSEAAPAEASGLSLAEDNVDSRKYGVNCAENATSVIHLSSAAASLPHPGEASTGGEDTFFICQNWFGVADGVGQWSFGGADRGKYAQELMRNCERLALNSQSAGLTDIKEVLQQIAVTTESSGSARVLIAHFANQAFHVANIGDTGFVIIRNGAVFKKSSPMVHEFNFPYAIGSGIDPLEAVEEYYFELQDGDVIIAATDGLFDNLYEQEIASIVSKSVNAGMEPKELAELLVTKAQEVGSLANGRSPFADAAKAAGHTGVVGGKLDHVTVIVSLVQNR</sequence>
<organism evidence="3">
    <name type="scientific">Opuntia streptacantha</name>
    <name type="common">Prickly pear cactus</name>
    <name type="synonym">Opuntia cardona</name>
    <dbReference type="NCBI Taxonomy" id="393608"/>
    <lineage>
        <taxon>Eukaryota</taxon>
        <taxon>Viridiplantae</taxon>
        <taxon>Streptophyta</taxon>
        <taxon>Embryophyta</taxon>
        <taxon>Tracheophyta</taxon>
        <taxon>Spermatophyta</taxon>
        <taxon>Magnoliopsida</taxon>
        <taxon>eudicotyledons</taxon>
        <taxon>Gunneridae</taxon>
        <taxon>Pentapetalae</taxon>
        <taxon>Caryophyllales</taxon>
        <taxon>Cactineae</taxon>
        <taxon>Cactaceae</taxon>
        <taxon>Opuntioideae</taxon>
        <taxon>Opuntia</taxon>
    </lineage>
</organism>
<dbReference type="InterPro" id="IPR039123">
    <property type="entry name" value="PPTC7"/>
</dbReference>
<feature type="region of interest" description="Disordered" evidence="1">
    <location>
        <begin position="488"/>
        <end position="513"/>
    </location>
</feature>
<dbReference type="PANTHER" id="PTHR12320:SF1">
    <property type="entry name" value="PROTEIN PHOSPHATASE PTC7 HOMOLOG"/>
    <property type="match status" value="1"/>
</dbReference>
<dbReference type="GO" id="GO:0004722">
    <property type="term" value="F:protein serine/threonine phosphatase activity"/>
    <property type="evidence" value="ECO:0007669"/>
    <property type="project" value="UniProtKB-EC"/>
</dbReference>
<dbReference type="EMBL" id="GISG01022580">
    <property type="protein sequence ID" value="MBA4618875.1"/>
    <property type="molecule type" value="Transcribed_RNA"/>
</dbReference>
<evidence type="ECO:0000259" key="2">
    <source>
        <dbReference type="PROSITE" id="PS51746"/>
    </source>
</evidence>
<dbReference type="SMART" id="SM00331">
    <property type="entry name" value="PP2C_SIG"/>
    <property type="match status" value="1"/>
</dbReference>